<evidence type="ECO:0000313" key="2">
    <source>
        <dbReference type="Proteomes" id="UP000320582"/>
    </source>
</evidence>
<dbReference type="RefSeq" id="WP_142085189.1">
    <property type="nucleotide sequence ID" value="NZ_VFPT01000003.1"/>
</dbReference>
<dbReference type="GO" id="GO:0043565">
    <property type="term" value="F:sequence-specific DNA binding"/>
    <property type="evidence" value="ECO:0007669"/>
    <property type="project" value="InterPro"/>
</dbReference>
<evidence type="ECO:0000313" key="1">
    <source>
        <dbReference type="EMBL" id="TQM90097.1"/>
    </source>
</evidence>
<comment type="caution">
    <text evidence="1">The sequence shown here is derived from an EMBL/GenBank/DDBJ whole genome shotgun (WGS) entry which is preliminary data.</text>
</comment>
<dbReference type="SUPFAM" id="SSF48295">
    <property type="entry name" value="TrpR-like"/>
    <property type="match status" value="1"/>
</dbReference>
<dbReference type="Proteomes" id="UP000320582">
    <property type="component" value="Unassembled WGS sequence"/>
</dbReference>
<dbReference type="GO" id="GO:0006313">
    <property type="term" value="P:DNA transposition"/>
    <property type="evidence" value="ECO:0007669"/>
    <property type="project" value="InterPro"/>
</dbReference>
<dbReference type="InterPro" id="IPR002514">
    <property type="entry name" value="Transposase_8"/>
</dbReference>
<protein>
    <submittedName>
        <fullName evidence="1">Transposase</fullName>
    </submittedName>
</protein>
<reference evidence="1 2" key="1">
    <citation type="submission" date="2019-06" db="EMBL/GenBank/DDBJ databases">
        <title>Genomic Encyclopedia of Archaeal and Bacterial Type Strains, Phase II (KMG-II): from individual species to whole genera.</title>
        <authorList>
            <person name="Goeker M."/>
        </authorList>
    </citation>
    <scope>NUCLEOTIDE SEQUENCE [LARGE SCALE GENOMIC DNA]</scope>
    <source>
        <strain evidence="1 2">DSM 18423</strain>
    </source>
</reference>
<dbReference type="Pfam" id="PF01527">
    <property type="entry name" value="HTH_Tnp_1"/>
    <property type="match status" value="1"/>
</dbReference>
<gene>
    <name evidence="1" type="ORF">BD293_4016</name>
</gene>
<dbReference type="EMBL" id="VFPT01000003">
    <property type="protein sequence ID" value="TQM90097.1"/>
    <property type="molecule type" value="Genomic_DNA"/>
</dbReference>
<dbReference type="InterPro" id="IPR010921">
    <property type="entry name" value="Trp_repressor/repl_initiator"/>
</dbReference>
<dbReference type="NCBIfam" id="NF047595">
    <property type="entry name" value="IS66_ISRel24_TnpA"/>
    <property type="match status" value="1"/>
</dbReference>
<dbReference type="AlphaFoldDB" id="A0A543K4U2"/>
<proteinExistence type="predicted"/>
<accession>A0A543K4U2</accession>
<dbReference type="GO" id="GO:0004803">
    <property type="term" value="F:transposase activity"/>
    <property type="evidence" value="ECO:0007669"/>
    <property type="project" value="InterPro"/>
</dbReference>
<keyword evidence="2" id="KW-1185">Reference proteome</keyword>
<dbReference type="OrthoDB" id="9800877at2"/>
<name>A0A543K4U2_9RHOB</name>
<organism evidence="1 2">
    <name type="scientific">Roseinatronobacter monicus</name>
    <dbReference type="NCBI Taxonomy" id="393481"/>
    <lineage>
        <taxon>Bacteria</taxon>
        <taxon>Pseudomonadati</taxon>
        <taxon>Pseudomonadota</taxon>
        <taxon>Alphaproteobacteria</taxon>
        <taxon>Rhodobacterales</taxon>
        <taxon>Paracoccaceae</taxon>
        <taxon>Roseinatronobacter</taxon>
    </lineage>
</organism>
<sequence>MAGKKGLKKRNWSDDEKRTICAQTLTPGVSVAQVARRYSMNANLIFKWLKDPRFAPAEGGSSPEESIALEGVFLPVEIETPALERPLTPARMNDVAADPGPAVLAQRVDIALSDGRRILVEGPTSLASVVGLVQGLTA</sequence>